<feature type="domain" description="CBS" evidence="3">
    <location>
        <begin position="278"/>
        <end position="336"/>
    </location>
</feature>
<comment type="cofactor">
    <cofactor evidence="2">
        <name>Mg(2+)</name>
        <dbReference type="ChEBI" id="CHEBI:18420"/>
    </cofactor>
</comment>
<gene>
    <name evidence="5" type="ORF">IV203_015728</name>
</gene>
<dbReference type="InterPro" id="IPR000644">
    <property type="entry name" value="CBS_dom"/>
</dbReference>
<evidence type="ECO:0000256" key="1">
    <source>
        <dbReference type="PROSITE-ProRule" id="PRU00703"/>
    </source>
</evidence>
<keyword evidence="2" id="KW-0378">Hydrolase</keyword>
<feature type="domain" description="CBS" evidence="3">
    <location>
        <begin position="198"/>
        <end position="262"/>
    </location>
</feature>
<comment type="caution">
    <text evidence="5">The sequence shown here is derived from an EMBL/GenBank/DDBJ whole genome shotgun (WGS) entry which is preliminary data.</text>
</comment>
<accession>A0A9K3LCD7</accession>
<dbReference type="Proteomes" id="UP000693970">
    <property type="component" value="Unassembled WGS sequence"/>
</dbReference>
<evidence type="ECO:0000313" key="5">
    <source>
        <dbReference type="EMBL" id="KAG7359139.1"/>
    </source>
</evidence>
<evidence type="ECO:0000256" key="2">
    <source>
        <dbReference type="RuleBase" id="RU366020"/>
    </source>
</evidence>
<dbReference type="Pfam" id="PF00571">
    <property type="entry name" value="CBS"/>
    <property type="match status" value="2"/>
</dbReference>
<dbReference type="PANTHER" id="PTHR12320:SF1">
    <property type="entry name" value="PROTEIN PHOSPHATASE PTC7 HOMOLOG"/>
    <property type="match status" value="1"/>
</dbReference>
<dbReference type="EC" id="3.1.3.16" evidence="2"/>
<evidence type="ECO:0000259" key="4">
    <source>
        <dbReference type="PROSITE" id="PS51746"/>
    </source>
</evidence>
<organism evidence="5 6">
    <name type="scientific">Nitzschia inconspicua</name>
    <dbReference type="NCBI Taxonomy" id="303405"/>
    <lineage>
        <taxon>Eukaryota</taxon>
        <taxon>Sar</taxon>
        <taxon>Stramenopiles</taxon>
        <taxon>Ochrophyta</taxon>
        <taxon>Bacillariophyta</taxon>
        <taxon>Bacillariophyceae</taxon>
        <taxon>Bacillariophycidae</taxon>
        <taxon>Bacillariales</taxon>
        <taxon>Bacillariaceae</taxon>
        <taxon>Nitzschia</taxon>
    </lineage>
</organism>
<evidence type="ECO:0000259" key="3">
    <source>
        <dbReference type="PROSITE" id="PS51371"/>
    </source>
</evidence>
<dbReference type="SMART" id="SM00116">
    <property type="entry name" value="CBS"/>
    <property type="match status" value="2"/>
</dbReference>
<dbReference type="PROSITE" id="PS51746">
    <property type="entry name" value="PPM_2"/>
    <property type="match status" value="1"/>
</dbReference>
<dbReference type="EMBL" id="JAGRRH010000014">
    <property type="protein sequence ID" value="KAG7359139.1"/>
    <property type="molecule type" value="Genomic_DNA"/>
</dbReference>
<comment type="cofactor">
    <cofactor evidence="2">
        <name>Mn(2+)</name>
        <dbReference type="ChEBI" id="CHEBI:29035"/>
    </cofactor>
</comment>
<comment type="catalytic activity">
    <reaction evidence="2">
        <text>O-phospho-L-seryl-[protein] + H2O = L-seryl-[protein] + phosphate</text>
        <dbReference type="Rhea" id="RHEA:20629"/>
        <dbReference type="Rhea" id="RHEA-COMP:9863"/>
        <dbReference type="Rhea" id="RHEA-COMP:11604"/>
        <dbReference type="ChEBI" id="CHEBI:15377"/>
        <dbReference type="ChEBI" id="CHEBI:29999"/>
        <dbReference type="ChEBI" id="CHEBI:43474"/>
        <dbReference type="ChEBI" id="CHEBI:83421"/>
        <dbReference type="EC" id="3.1.3.16"/>
    </reaction>
</comment>
<name>A0A9K3LCD7_9STRA</name>
<protein>
    <recommendedName>
        <fullName evidence="2">Protein phosphatase</fullName>
        <ecNumber evidence="2">3.1.3.16</ecNumber>
    </recommendedName>
</protein>
<dbReference type="InterPro" id="IPR039123">
    <property type="entry name" value="PPTC7"/>
</dbReference>
<keyword evidence="2" id="KW-0479">Metal-binding</keyword>
<dbReference type="AlphaFoldDB" id="A0A9K3LCD7"/>
<reference evidence="5" key="2">
    <citation type="submission" date="2021-04" db="EMBL/GenBank/DDBJ databases">
        <authorList>
            <person name="Podell S."/>
        </authorList>
    </citation>
    <scope>NUCLEOTIDE SEQUENCE</scope>
    <source>
        <strain evidence="5">Hildebrandi</strain>
    </source>
</reference>
<keyword evidence="1" id="KW-0129">CBS domain</keyword>
<dbReference type="InterPro" id="IPR001932">
    <property type="entry name" value="PPM-type_phosphatase-like_dom"/>
</dbReference>
<dbReference type="SMART" id="SM00332">
    <property type="entry name" value="PP2Cc"/>
    <property type="match status" value="1"/>
</dbReference>
<dbReference type="CDD" id="cd02205">
    <property type="entry name" value="CBS_pair_SF"/>
    <property type="match status" value="1"/>
</dbReference>
<dbReference type="Pfam" id="PF00481">
    <property type="entry name" value="PP2C"/>
    <property type="match status" value="1"/>
</dbReference>
<dbReference type="PANTHER" id="PTHR12320">
    <property type="entry name" value="PROTEIN PHOSPHATASE 2C"/>
    <property type="match status" value="1"/>
</dbReference>
<keyword evidence="2" id="KW-0464">Manganese</keyword>
<sequence length="736" mass="82072">MSSLSMVLWSRGCLQRGLSRQFDQISTNSTRVHARKNVVSTLPSSSSSSSFLVQGASSRSQTAFCSSRNTSTQEDAYTLESSLDYDSGKQVATRHFHNRGQCISMAHRAHNSSSSIGLSWSDRFDNPCRKHTIATQSTIRFFSSSSSSIVQKPIATDLSYEIDDRDELISKEEQQAQEHTRRKLSDIPIQEVLDAKHAFRWVDPVIWKNATVKDAIQSCIEGGLSGMMVVEPADDGIHKRVVGLLTSRDLLRIMAAGIREDENITSQDLLQFKVGDYMTPISQVIYARPDETVGMCRTLMAKLGIKCLPILDKEGRVEGLITARDMNDFGLSASDKGGKKSYLNDISERVGLSSDTSMAEPPTYMHAHLALEQSPLFVNMGIYELPHPWKVDESVGFSQRDHGPRDPAMDPDLSEDAYFLTRVNLEDARDHTLRDVTYFGVADGVGSWREYGVNPKEFSHKLMEECENILLEACHRTKDQGGGKFRRVISPADVLAQAYERVKAENIIGSSTACVALFDCVRHQLHFSNLGDSGIIVLRHIDSDVAGTLKRDRSTPRTERVSDLRVAFISQQQLFSFNHPYQLGWTGEEVMNKEKNSFKSAVDSCTTSIHVRRGDIIIMATDGLFDNVDIDDIAKVALKWEQKWGFIRGGDIAARERRWEMGNSLTLLSRERIGELAQELCELARENSLDSSIDSPFALLAKENDIMWSGGMPDDCTVIVAHVVGRSADDMDYGGQ</sequence>
<reference evidence="5" key="1">
    <citation type="journal article" date="2021" name="Sci. Rep.">
        <title>Diploid genomic architecture of Nitzschia inconspicua, an elite biomass production diatom.</title>
        <authorList>
            <person name="Oliver A."/>
            <person name="Podell S."/>
            <person name="Pinowska A."/>
            <person name="Traller J.C."/>
            <person name="Smith S.R."/>
            <person name="McClure R."/>
            <person name="Beliaev A."/>
            <person name="Bohutskyi P."/>
            <person name="Hill E.A."/>
            <person name="Rabines A."/>
            <person name="Zheng H."/>
            <person name="Allen L.Z."/>
            <person name="Kuo A."/>
            <person name="Grigoriev I.V."/>
            <person name="Allen A.E."/>
            <person name="Hazlebeck D."/>
            <person name="Allen E.E."/>
        </authorList>
    </citation>
    <scope>NUCLEOTIDE SEQUENCE</scope>
    <source>
        <strain evidence="5">Hildebrandi</strain>
    </source>
</reference>
<keyword evidence="6" id="KW-1185">Reference proteome</keyword>
<proteinExistence type="inferred from homology"/>
<dbReference type="PROSITE" id="PS51371">
    <property type="entry name" value="CBS"/>
    <property type="match status" value="2"/>
</dbReference>
<comment type="catalytic activity">
    <reaction evidence="2">
        <text>O-phospho-L-threonyl-[protein] + H2O = L-threonyl-[protein] + phosphate</text>
        <dbReference type="Rhea" id="RHEA:47004"/>
        <dbReference type="Rhea" id="RHEA-COMP:11060"/>
        <dbReference type="Rhea" id="RHEA-COMP:11605"/>
        <dbReference type="ChEBI" id="CHEBI:15377"/>
        <dbReference type="ChEBI" id="CHEBI:30013"/>
        <dbReference type="ChEBI" id="CHEBI:43474"/>
        <dbReference type="ChEBI" id="CHEBI:61977"/>
        <dbReference type="EC" id="3.1.3.16"/>
    </reaction>
</comment>
<dbReference type="GO" id="GO:0046872">
    <property type="term" value="F:metal ion binding"/>
    <property type="evidence" value="ECO:0007669"/>
    <property type="project" value="UniProtKB-UniRule"/>
</dbReference>
<keyword evidence="2" id="KW-0904">Protein phosphatase</keyword>
<dbReference type="GO" id="GO:0004722">
    <property type="term" value="F:protein serine/threonine phosphatase activity"/>
    <property type="evidence" value="ECO:0007669"/>
    <property type="project" value="UniProtKB-EC"/>
</dbReference>
<keyword evidence="2" id="KW-0460">Magnesium</keyword>
<comment type="similarity">
    <text evidence="2">Belongs to the PP2C family.</text>
</comment>
<evidence type="ECO:0000313" key="6">
    <source>
        <dbReference type="Proteomes" id="UP000693970"/>
    </source>
</evidence>
<dbReference type="OrthoDB" id="60843at2759"/>
<feature type="domain" description="PPM-type phosphatase" evidence="4">
    <location>
        <begin position="410"/>
        <end position="723"/>
    </location>
</feature>